<feature type="transmembrane region" description="Helical" evidence="12">
    <location>
        <begin position="27"/>
        <end position="47"/>
    </location>
</feature>
<name>A0A398CU62_9BACL</name>
<keyword evidence="10" id="KW-0464">Manganese</keyword>
<dbReference type="PANTHER" id="PTHR47371">
    <property type="entry name" value="LIPOTEICHOIC ACID SYNTHASE"/>
    <property type="match status" value="1"/>
</dbReference>
<keyword evidence="15" id="KW-1185">Reference proteome</keyword>
<evidence type="ECO:0000259" key="13">
    <source>
        <dbReference type="Pfam" id="PF00884"/>
    </source>
</evidence>
<dbReference type="InterPro" id="IPR017850">
    <property type="entry name" value="Alkaline_phosphatase_core_sf"/>
</dbReference>
<dbReference type="Gene3D" id="3.40.720.10">
    <property type="entry name" value="Alkaline Phosphatase, subunit A"/>
    <property type="match status" value="1"/>
</dbReference>
<dbReference type="CDD" id="cd16015">
    <property type="entry name" value="LTA_synthase"/>
    <property type="match status" value="1"/>
</dbReference>
<evidence type="ECO:0000256" key="4">
    <source>
        <dbReference type="ARBA" id="ARBA00022475"/>
    </source>
</evidence>
<dbReference type="RefSeq" id="WP_119149603.1">
    <property type="nucleotide sequence ID" value="NZ_JBHSOV010000005.1"/>
</dbReference>
<evidence type="ECO:0000313" key="14">
    <source>
        <dbReference type="EMBL" id="RIE03397.1"/>
    </source>
</evidence>
<dbReference type="OrthoDB" id="5901192at2"/>
<feature type="transmembrane region" description="Helical" evidence="12">
    <location>
        <begin position="81"/>
        <end position="102"/>
    </location>
</feature>
<feature type="binding site" evidence="11">
    <location>
        <position position="308"/>
    </location>
    <ligand>
        <name>Mn(2+)</name>
        <dbReference type="ChEBI" id="CHEBI:29035"/>
    </ligand>
</feature>
<keyword evidence="10" id="KW-0479">Metal-binding</keyword>
<dbReference type="EMBL" id="QXJM01000037">
    <property type="protein sequence ID" value="RIE03397.1"/>
    <property type="molecule type" value="Genomic_DNA"/>
</dbReference>
<keyword evidence="5 12" id="KW-0812">Transmembrane</keyword>
<comment type="subcellular location">
    <subcellularLocation>
        <location evidence="1">Cell membrane</location>
        <topology evidence="1">Multi-pass membrane protein</topology>
    </subcellularLocation>
</comment>
<keyword evidence="6 12" id="KW-1133">Transmembrane helix</keyword>
<dbReference type="Gene3D" id="3.30.1120.170">
    <property type="match status" value="1"/>
</dbReference>
<evidence type="ECO:0000256" key="11">
    <source>
        <dbReference type="PIRSR" id="PIRSR005091-3"/>
    </source>
</evidence>
<feature type="transmembrane region" description="Helical" evidence="12">
    <location>
        <begin position="132"/>
        <end position="151"/>
    </location>
</feature>
<dbReference type="PANTHER" id="PTHR47371:SF3">
    <property type="entry name" value="PHOSPHOGLYCEROL TRANSFERASE I"/>
    <property type="match status" value="1"/>
</dbReference>
<feature type="binding site" evidence="11">
    <location>
        <position position="266"/>
    </location>
    <ligand>
        <name>Mn(2+)</name>
        <dbReference type="ChEBI" id="CHEBI:29035"/>
    </ligand>
</feature>
<accession>A0A398CU62</accession>
<gene>
    <name evidence="14" type="ORF">D3H35_12035</name>
</gene>
<feature type="binding site" evidence="11">
    <location>
        <position position="485"/>
    </location>
    <ligand>
        <name>Mn(2+)</name>
        <dbReference type="ChEBI" id="CHEBI:29035"/>
    </ligand>
</feature>
<comment type="caution">
    <text evidence="14">The sequence shown here is derived from an EMBL/GenBank/DDBJ whole genome shotgun (WGS) entry which is preliminary data.</text>
</comment>
<feature type="transmembrane region" description="Helical" evidence="12">
    <location>
        <begin position="53"/>
        <end position="74"/>
    </location>
</feature>
<dbReference type="GO" id="GO:0046872">
    <property type="term" value="F:metal ion binding"/>
    <property type="evidence" value="ECO:0007669"/>
    <property type="project" value="UniProtKB-KW"/>
</dbReference>
<dbReference type="SUPFAM" id="SSF53649">
    <property type="entry name" value="Alkaline phosphatase-like"/>
    <property type="match status" value="1"/>
</dbReference>
<proteinExistence type="inferred from homology"/>
<organism evidence="14 15">
    <name type="scientific">Cohnella faecalis</name>
    <dbReference type="NCBI Taxonomy" id="2315694"/>
    <lineage>
        <taxon>Bacteria</taxon>
        <taxon>Bacillati</taxon>
        <taxon>Bacillota</taxon>
        <taxon>Bacilli</taxon>
        <taxon>Bacillales</taxon>
        <taxon>Paenibacillaceae</taxon>
        <taxon>Cohnella</taxon>
    </lineage>
</organism>
<evidence type="ECO:0000256" key="5">
    <source>
        <dbReference type="ARBA" id="ARBA00022692"/>
    </source>
</evidence>
<evidence type="ECO:0000256" key="2">
    <source>
        <dbReference type="ARBA" id="ARBA00004936"/>
    </source>
</evidence>
<comment type="similarity">
    <text evidence="3 8">Belongs to the LTA synthase family.</text>
</comment>
<dbReference type="InterPro" id="IPR012160">
    <property type="entry name" value="LtaS-like"/>
</dbReference>
<keyword evidence="4 8" id="KW-1003">Cell membrane</keyword>
<feature type="binding site" evidence="11">
    <location>
        <position position="484"/>
    </location>
    <ligand>
        <name>Mn(2+)</name>
        <dbReference type="ChEBI" id="CHEBI:29035"/>
    </ligand>
</feature>
<comment type="pathway">
    <text evidence="2">Cell wall biogenesis; lipoteichoic acid biosynthesis.</text>
</comment>
<feature type="binding site" evidence="10">
    <location>
        <position position="424"/>
    </location>
    <ligand>
        <name>substrate</name>
    </ligand>
</feature>
<dbReference type="InterPro" id="IPR000917">
    <property type="entry name" value="Sulfatase_N"/>
</dbReference>
<protein>
    <submittedName>
        <fullName evidence="14">LTA synthase family protein</fullName>
    </submittedName>
</protein>
<dbReference type="AlphaFoldDB" id="A0A398CU62"/>
<dbReference type="GO" id="GO:0005886">
    <property type="term" value="C:plasma membrane"/>
    <property type="evidence" value="ECO:0007669"/>
    <property type="project" value="UniProtKB-SubCell"/>
</dbReference>
<feature type="domain" description="Sulfatase N-terminal" evidence="13">
    <location>
        <begin position="258"/>
        <end position="549"/>
    </location>
</feature>
<evidence type="ECO:0000256" key="9">
    <source>
        <dbReference type="PIRSR" id="PIRSR005091-1"/>
    </source>
</evidence>
<sequence>MERLPLHNQANQSPPTERNRRFRVQGAPLYSFTILLLLKMLLLRYFFFEGVAWGRLGSDLAAIVVLLCVAELLTPVRSKRIVFWIVNLIVSLLLFSSSVYFAHFGSVPTYTALMELNQVAGIKDSVKATIELSHYLFFADIVLALVGAILLRLNNRKLPAARAVWKKGTIVAGILGIVFSALFIKSGLQIDNELAAAENQGFINYEISAAIKSKQESIAVSDETPASLTEQIEQLKATYPYTVPSEKPPVYFGTQKGRNVIVIQMEAFQNFPINLSIGGQEVTPVLNGLMKESFYFPHVFQQIGQGNTSDAEFMSNTSIYPTGKVAMSTGYGDRELPSLPRLLESRGYEADTFHVNEVTFWDRNKLYPALHFDHYFDKPYYTNDNFNGFGASDEELYRVGVEKLTEVAKTGKPFYAQFVTVSSHFPFDVPKDRQRIELPDSLKGTQLGKYIAAVNYTDYAIGTLIDRLKANGLWDNTVLVAYGDHFGLQPKDNDAAMVSKELGITYEPNVSRFNVPLLIRVPGEKNGKVIDRVGGQLDIMPTLANLLGVSLKEDKYTAFGQDLLNIDRNVLGMRYYLPTGSFFNDDVLFIPGKSFDDGKAISLKTLQPVSDIAQYRSDYDYVMKLMTLSDQYVQVLPKRAP</sequence>
<keyword evidence="7 8" id="KW-0472">Membrane</keyword>
<evidence type="ECO:0000256" key="3">
    <source>
        <dbReference type="ARBA" id="ARBA00009983"/>
    </source>
</evidence>
<feature type="transmembrane region" description="Helical" evidence="12">
    <location>
        <begin position="163"/>
        <end position="184"/>
    </location>
</feature>
<dbReference type="Proteomes" id="UP000266340">
    <property type="component" value="Unassembled WGS sequence"/>
</dbReference>
<evidence type="ECO:0000256" key="7">
    <source>
        <dbReference type="ARBA" id="ARBA00023136"/>
    </source>
</evidence>
<reference evidence="14 15" key="1">
    <citation type="submission" date="2018-09" db="EMBL/GenBank/DDBJ databases">
        <title>Cohnella cavernae sp. nov., isolated from a karst cave.</title>
        <authorList>
            <person name="Zhu H."/>
        </authorList>
    </citation>
    <scope>NUCLEOTIDE SEQUENCE [LARGE SCALE GENOMIC DNA]</scope>
    <source>
        <strain evidence="14 15">K2E09-144</strain>
    </source>
</reference>
<evidence type="ECO:0000256" key="8">
    <source>
        <dbReference type="PIRNR" id="PIRNR005091"/>
    </source>
</evidence>
<evidence type="ECO:0000256" key="12">
    <source>
        <dbReference type="SAM" id="Phobius"/>
    </source>
</evidence>
<evidence type="ECO:0000256" key="6">
    <source>
        <dbReference type="ARBA" id="ARBA00022989"/>
    </source>
</evidence>
<evidence type="ECO:0000256" key="10">
    <source>
        <dbReference type="PIRSR" id="PIRSR005091-2"/>
    </source>
</evidence>
<evidence type="ECO:0000256" key="1">
    <source>
        <dbReference type="ARBA" id="ARBA00004651"/>
    </source>
</evidence>
<feature type="active site" evidence="9">
    <location>
        <position position="308"/>
    </location>
</feature>
<dbReference type="PIRSF" id="PIRSF005091">
    <property type="entry name" value="Mmb_sulf_HI1246"/>
    <property type="match status" value="1"/>
</dbReference>
<dbReference type="Pfam" id="PF00884">
    <property type="entry name" value="Sulfatase"/>
    <property type="match status" value="1"/>
</dbReference>
<dbReference type="InterPro" id="IPR050448">
    <property type="entry name" value="OpgB/LTA_synthase_biosynth"/>
</dbReference>
<evidence type="ECO:0000313" key="15">
    <source>
        <dbReference type="Proteomes" id="UP000266340"/>
    </source>
</evidence>